<keyword evidence="6" id="KW-0418">Kinase</keyword>
<feature type="domain" description="Histidine kinase/HSP90-like ATPase" evidence="10">
    <location>
        <begin position="289"/>
        <end position="380"/>
    </location>
</feature>
<evidence type="ECO:0000313" key="12">
    <source>
        <dbReference type="Proteomes" id="UP000075025"/>
    </source>
</evidence>
<reference evidence="11 12" key="1">
    <citation type="journal article" date="2016" name="Front. Microbiol.">
        <title>Genomic Resource of Rice Seed Associated Bacteria.</title>
        <authorList>
            <person name="Midha S."/>
            <person name="Bansal K."/>
            <person name="Sharma S."/>
            <person name="Kumar N."/>
            <person name="Patil P.P."/>
            <person name="Chaudhry V."/>
            <person name="Patil P.B."/>
        </authorList>
    </citation>
    <scope>NUCLEOTIDE SEQUENCE [LARGE SCALE GENOMIC DNA]</scope>
    <source>
        <strain evidence="11 12">NS220</strain>
    </source>
</reference>
<dbReference type="GO" id="GO:0005524">
    <property type="term" value="F:ATP binding"/>
    <property type="evidence" value="ECO:0007669"/>
    <property type="project" value="UniProtKB-KW"/>
</dbReference>
<dbReference type="PANTHER" id="PTHR24421">
    <property type="entry name" value="NITRATE/NITRITE SENSOR PROTEIN NARX-RELATED"/>
    <property type="match status" value="1"/>
</dbReference>
<dbReference type="PATRIC" id="fig|2033.6.peg.3329"/>
<feature type="transmembrane region" description="Helical" evidence="9">
    <location>
        <begin position="7"/>
        <end position="25"/>
    </location>
</feature>
<sequence>MRGWSLAYGAAGVLGIGIVVVGAGLGTLSWAAAVGALIAVAAQVVIVLVALPRVLSDDGAPVLATVVAVSTVLLLPLAVANEGWLAMLQFASYPLLWVISSRRRTAIAWTALSTALVLVALGWGGDVDAWMRATLIQATSFAGSLWLGLWFTAVYQHAAETQELLDRLTAAQDEVAALHREAGVLAERERLAAELHDTIAQTLAGTVLLAQRSRRELASGRLADDTLALVEEAAREALTETRTLVAAGAPVSPGAGLADAVRVLAARIARESGRDIAVRVAAVAGLDREREVALLRCAQEGLSNARRHSAARSIEVALVDVDGAVELRVTDDGVGFDPATPADGFGLAGLRARLHGLGGSLEIDGTPGAVVLTARVPRAAVGA</sequence>
<dbReference type="GO" id="GO:0046983">
    <property type="term" value="F:protein dimerization activity"/>
    <property type="evidence" value="ECO:0007669"/>
    <property type="project" value="InterPro"/>
</dbReference>
<name>A0A147EW55_MICTE</name>
<dbReference type="AlphaFoldDB" id="A0A147EW55"/>
<keyword evidence="9" id="KW-1133">Transmembrane helix</keyword>
<dbReference type="InterPro" id="IPR011712">
    <property type="entry name" value="Sig_transdc_His_kin_sub3_dim/P"/>
</dbReference>
<evidence type="ECO:0000256" key="6">
    <source>
        <dbReference type="ARBA" id="ARBA00022777"/>
    </source>
</evidence>
<keyword evidence="9" id="KW-0472">Membrane</keyword>
<evidence type="ECO:0000256" key="1">
    <source>
        <dbReference type="ARBA" id="ARBA00000085"/>
    </source>
</evidence>
<dbReference type="SUPFAM" id="SSF55874">
    <property type="entry name" value="ATPase domain of HSP90 chaperone/DNA topoisomerase II/histidine kinase"/>
    <property type="match status" value="1"/>
</dbReference>
<evidence type="ECO:0000256" key="8">
    <source>
        <dbReference type="ARBA" id="ARBA00023012"/>
    </source>
</evidence>
<gene>
    <name evidence="11" type="ORF">NS220_10940</name>
</gene>
<feature type="transmembrane region" description="Helical" evidence="9">
    <location>
        <begin position="135"/>
        <end position="155"/>
    </location>
</feature>
<dbReference type="EC" id="2.7.13.3" evidence="2"/>
<comment type="caution">
    <text evidence="11">The sequence shown here is derived from an EMBL/GenBank/DDBJ whole genome shotgun (WGS) entry which is preliminary data.</text>
</comment>
<keyword evidence="3" id="KW-0597">Phosphoprotein</keyword>
<dbReference type="EMBL" id="LDRT01000069">
    <property type="protein sequence ID" value="KTR93916.1"/>
    <property type="molecule type" value="Genomic_DNA"/>
</dbReference>
<dbReference type="InterPro" id="IPR036890">
    <property type="entry name" value="HATPase_C_sf"/>
</dbReference>
<dbReference type="InterPro" id="IPR003594">
    <property type="entry name" value="HATPase_dom"/>
</dbReference>
<evidence type="ECO:0000256" key="4">
    <source>
        <dbReference type="ARBA" id="ARBA00022679"/>
    </source>
</evidence>
<evidence type="ECO:0000259" key="10">
    <source>
        <dbReference type="SMART" id="SM00387"/>
    </source>
</evidence>
<keyword evidence="9" id="KW-0812">Transmembrane</keyword>
<comment type="catalytic activity">
    <reaction evidence="1">
        <text>ATP + protein L-histidine = ADP + protein N-phospho-L-histidine.</text>
        <dbReference type="EC" id="2.7.13.3"/>
    </reaction>
</comment>
<evidence type="ECO:0000256" key="2">
    <source>
        <dbReference type="ARBA" id="ARBA00012438"/>
    </source>
</evidence>
<feature type="transmembrane region" description="Helical" evidence="9">
    <location>
        <begin position="31"/>
        <end position="52"/>
    </location>
</feature>
<dbReference type="CDD" id="cd16917">
    <property type="entry name" value="HATPase_UhpB-NarQ-NarX-like"/>
    <property type="match status" value="1"/>
</dbReference>
<proteinExistence type="predicted"/>
<dbReference type="InterPro" id="IPR050482">
    <property type="entry name" value="Sensor_HK_TwoCompSys"/>
</dbReference>
<keyword evidence="7" id="KW-0067">ATP-binding</keyword>
<keyword evidence="5" id="KW-0547">Nucleotide-binding</keyword>
<evidence type="ECO:0000256" key="3">
    <source>
        <dbReference type="ARBA" id="ARBA00022553"/>
    </source>
</evidence>
<dbReference type="SMART" id="SM00387">
    <property type="entry name" value="HATPase_c"/>
    <property type="match status" value="1"/>
</dbReference>
<protein>
    <recommendedName>
        <fullName evidence="2">histidine kinase</fullName>
        <ecNumber evidence="2">2.7.13.3</ecNumber>
    </recommendedName>
</protein>
<organism evidence="11 12">
    <name type="scientific">Microbacterium testaceum</name>
    <name type="common">Aureobacterium testaceum</name>
    <name type="synonym">Brevibacterium testaceum</name>
    <dbReference type="NCBI Taxonomy" id="2033"/>
    <lineage>
        <taxon>Bacteria</taxon>
        <taxon>Bacillati</taxon>
        <taxon>Actinomycetota</taxon>
        <taxon>Actinomycetes</taxon>
        <taxon>Micrococcales</taxon>
        <taxon>Microbacteriaceae</taxon>
        <taxon>Microbacterium</taxon>
    </lineage>
</organism>
<feature type="transmembrane region" description="Helical" evidence="9">
    <location>
        <begin position="106"/>
        <end position="123"/>
    </location>
</feature>
<dbReference type="Proteomes" id="UP000075025">
    <property type="component" value="Unassembled WGS sequence"/>
</dbReference>
<evidence type="ECO:0000256" key="9">
    <source>
        <dbReference type="SAM" id="Phobius"/>
    </source>
</evidence>
<evidence type="ECO:0000256" key="5">
    <source>
        <dbReference type="ARBA" id="ARBA00022741"/>
    </source>
</evidence>
<feature type="transmembrane region" description="Helical" evidence="9">
    <location>
        <begin position="59"/>
        <end position="77"/>
    </location>
</feature>
<evidence type="ECO:0000256" key="7">
    <source>
        <dbReference type="ARBA" id="ARBA00022840"/>
    </source>
</evidence>
<dbReference type="PIRSF" id="PIRSF037434">
    <property type="entry name" value="STHK_ChrS"/>
    <property type="match status" value="1"/>
</dbReference>
<dbReference type="Gene3D" id="3.30.565.10">
    <property type="entry name" value="Histidine kinase-like ATPase, C-terminal domain"/>
    <property type="match status" value="1"/>
</dbReference>
<dbReference type="Pfam" id="PF02518">
    <property type="entry name" value="HATPase_c"/>
    <property type="match status" value="1"/>
</dbReference>
<dbReference type="GO" id="GO:0016020">
    <property type="term" value="C:membrane"/>
    <property type="evidence" value="ECO:0007669"/>
    <property type="project" value="InterPro"/>
</dbReference>
<dbReference type="InterPro" id="IPR017205">
    <property type="entry name" value="Sig_transdc_His_kinase_ChrS"/>
</dbReference>
<evidence type="ECO:0000313" key="11">
    <source>
        <dbReference type="EMBL" id="KTR93916.1"/>
    </source>
</evidence>
<accession>A0A147EW55</accession>
<keyword evidence="8" id="KW-0902">Two-component regulatory system</keyword>
<dbReference type="Gene3D" id="1.20.5.1930">
    <property type="match status" value="1"/>
</dbReference>
<dbReference type="GO" id="GO:0000155">
    <property type="term" value="F:phosphorelay sensor kinase activity"/>
    <property type="evidence" value="ECO:0007669"/>
    <property type="project" value="InterPro"/>
</dbReference>
<dbReference type="PANTHER" id="PTHR24421:SF10">
    <property type="entry name" value="NITRATE_NITRITE SENSOR PROTEIN NARQ"/>
    <property type="match status" value="1"/>
</dbReference>
<dbReference type="Pfam" id="PF07730">
    <property type="entry name" value="HisKA_3"/>
    <property type="match status" value="1"/>
</dbReference>
<keyword evidence="4" id="KW-0808">Transferase</keyword>